<protein>
    <recommendedName>
        <fullName evidence="5">Release factor glutamine methyltransferase</fullName>
        <shortName evidence="5">RF MTase</shortName>
        <ecNumber evidence="5">2.1.1.297</ecNumber>
    </recommendedName>
    <alternativeName>
        <fullName evidence="5">N5-glutamine methyltransferase PrmC</fullName>
    </alternativeName>
    <alternativeName>
        <fullName evidence="5">Protein-(glutamine-N5) MTase PrmC</fullName>
    </alternativeName>
    <alternativeName>
        <fullName evidence="5">Protein-glutamine N-methyltransferase PrmC</fullName>
    </alternativeName>
</protein>
<keyword evidence="1 5" id="KW-0489">Methyltransferase</keyword>
<dbReference type="Pfam" id="PF17827">
    <property type="entry name" value="PrmC_N"/>
    <property type="match status" value="1"/>
</dbReference>
<keyword evidence="2 5" id="KW-0808">Transferase</keyword>
<feature type="binding site" evidence="5">
    <location>
        <begin position="190"/>
        <end position="193"/>
    </location>
    <ligand>
        <name>substrate</name>
    </ligand>
</feature>
<comment type="similarity">
    <text evidence="5">Belongs to the protein N5-glutamine methyltransferase family. PrmC subfamily.</text>
</comment>
<reference evidence="8" key="1">
    <citation type="submission" date="2023-06" db="EMBL/GenBank/DDBJ databases">
        <title>A Treasure from Seagulls: Isolation and Description of Aciduricobacillus qingdaonensis gen. nov., sp. nov., a Rare Obligately Uric Acid-utilizing Member in the Family Bacillaceae.</title>
        <authorList>
            <person name="Liu W."/>
            <person name="Wang B."/>
        </authorList>
    </citation>
    <scope>NUCLEOTIDE SEQUENCE</scope>
    <source>
        <strain evidence="8">44XB</strain>
    </source>
</reference>
<evidence type="ECO:0000256" key="1">
    <source>
        <dbReference type="ARBA" id="ARBA00022603"/>
    </source>
</evidence>
<evidence type="ECO:0000259" key="6">
    <source>
        <dbReference type="Pfam" id="PF05175"/>
    </source>
</evidence>
<feature type="binding site" evidence="5">
    <location>
        <begin position="123"/>
        <end position="127"/>
    </location>
    <ligand>
        <name>S-adenosyl-L-methionine</name>
        <dbReference type="ChEBI" id="CHEBI:59789"/>
    </ligand>
</feature>
<sequence length="286" mass="31997">METKLYEVLKRASLFLEKNGAEPRVAEILLQHHLGLSRNDFFMKMRETVDEEKLAHFHNDVENHAQTGVPVQHLIGMEEFYGRMLKVNRDVLIPRPETEEVVAEAIRIAKTMNNDFFRIVDVGTGSGIIGITLALELPGAEVMAIDLSEKALHVARENAAELGADVRFMHGSFLEPLIEAGEKVDLIVSNPPYIPYNEKPNLSRTVTEYDPEMALFAENDGLAAYEAIVQQSSAVLNPEGGIVFEIGHDQGETVPTIIRNKFPEAHIQTLKDINGKDRIVTMQKKD</sequence>
<evidence type="ECO:0000256" key="4">
    <source>
        <dbReference type="ARBA" id="ARBA00048391"/>
    </source>
</evidence>
<dbReference type="EC" id="2.1.1.297" evidence="5"/>
<dbReference type="Proteomes" id="UP001180087">
    <property type="component" value="Chromosome"/>
</dbReference>
<evidence type="ECO:0000256" key="2">
    <source>
        <dbReference type="ARBA" id="ARBA00022679"/>
    </source>
</evidence>
<dbReference type="SUPFAM" id="SSF53335">
    <property type="entry name" value="S-adenosyl-L-methionine-dependent methyltransferases"/>
    <property type="match status" value="1"/>
</dbReference>
<gene>
    <name evidence="5 8" type="primary">prmC</name>
    <name evidence="8" type="ORF">QR721_11340</name>
</gene>
<evidence type="ECO:0000313" key="8">
    <source>
        <dbReference type="EMBL" id="WLV24224.1"/>
    </source>
</evidence>
<evidence type="ECO:0000259" key="7">
    <source>
        <dbReference type="Pfam" id="PF17827"/>
    </source>
</evidence>
<dbReference type="InterPro" id="IPR002052">
    <property type="entry name" value="DNA_methylase_N6_adenine_CS"/>
</dbReference>
<dbReference type="GO" id="GO:0032259">
    <property type="term" value="P:methylation"/>
    <property type="evidence" value="ECO:0007669"/>
    <property type="project" value="UniProtKB-KW"/>
</dbReference>
<evidence type="ECO:0000256" key="3">
    <source>
        <dbReference type="ARBA" id="ARBA00022691"/>
    </source>
</evidence>
<evidence type="ECO:0000256" key="5">
    <source>
        <dbReference type="HAMAP-Rule" id="MF_02126"/>
    </source>
</evidence>
<feature type="domain" description="Methyltransferase small" evidence="6">
    <location>
        <begin position="110"/>
        <end position="193"/>
    </location>
</feature>
<dbReference type="HAMAP" id="MF_02126">
    <property type="entry name" value="RF_methyltr_PrmC"/>
    <property type="match status" value="1"/>
</dbReference>
<keyword evidence="3 5" id="KW-0949">S-adenosyl-L-methionine</keyword>
<keyword evidence="9" id="KW-1185">Reference proteome</keyword>
<dbReference type="InterPro" id="IPR007848">
    <property type="entry name" value="Small_mtfrase_dom"/>
</dbReference>
<proteinExistence type="inferred from homology"/>
<comment type="catalytic activity">
    <reaction evidence="4 5">
        <text>L-glutaminyl-[peptide chain release factor] + S-adenosyl-L-methionine = N(5)-methyl-L-glutaminyl-[peptide chain release factor] + S-adenosyl-L-homocysteine + H(+)</text>
        <dbReference type="Rhea" id="RHEA:42896"/>
        <dbReference type="Rhea" id="RHEA-COMP:10271"/>
        <dbReference type="Rhea" id="RHEA-COMP:10272"/>
        <dbReference type="ChEBI" id="CHEBI:15378"/>
        <dbReference type="ChEBI" id="CHEBI:30011"/>
        <dbReference type="ChEBI" id="CHEBI:57856"/>
        <dbReference type="ChEBI" id="CHEBI:59789"/>
        <dbReference type="ChEBI" id="CHEBI:61891"/>
        <dbReference type="EC" id="2.1.1.297"/>
    </reaction>
</comment>
<dbReference type="InterPro" id="IPR040758">
    <property type="entry name" value="PrmC_N"/>
</dbReference>
<dbReference type="Gene3D" id="3.40.50.150">
    <property type="entry name" value="Vaccinia Virus protein VP39"/>
    <property type="match status" value="1"/>
</dbReference>
<dbReference type="GO" id="GO:0102559">
    <property type="term" value="F:peptide chain release factor N(5)-glutamine methyltransferase activity"/>
    <property type="evidence" value="ECO:0007669"/>
    <property type="project" value="UniProtKB-EC"/>
</dbReference>
<dbReference type="NCBIfam" id="TIGR03534">
    <property type="entry name" value="RF_mod_PrmC"/>
    <property type="match status" value="1"/>
</dbReference>
<dbReference type="InterPro" id="IPR004556">
    <property type="entry name" value="HemK-like"/>
</dbReference>
<dbReference type="InterPro" id="IPR050320">
    <property type="entry name" value="N5-glutamine_MTase"/>
</dbReference>
<dbReference type="InterPro" id="IPR019874">
    <property type="entry name" value="RF_methyltr_PrmC"/>
</dbReference>
<feature type="binding site" evidence="5">
    <location>
        <position position="146"/>
    </location>
    <ligand>
        <name>S-adenosyl-L-methionine</name>
        <dbReference type="ChEBI" id="CHEBI:59789"/>
    </ligand>
</feature>
<dbReference type="CDD" id="cd02440">
    <property type="entry name" value="AdoMet_MTases"/>
    <property type="match status" value="1"/>
</dbReference>
<dbReference type="Pfam" id="PF05175">
    <property type="entry name" value="MTS"/>
    <property type="match status" value="1"/>
</dbReference>
<dbReference type="PANTHER" id="PTHR18895:SF74">
    <property type="entry name" value="MTRF1L RELEASE FACTOR GLUTAMINE METHYLTRANSFERASE"/>
    <property type="match status" value="1"/>
</dbReference>
<dbReference type="PANTHER" id="PTHR18895">
    <property type="entry name" value="HEMK METHYLTRANSFERASE"/>
    <property type="match status" value="1"/>
</dbReference>
<organism evidence="8 9">
    <name type="scientific">Aciduricibacillus chroicocephali</name>
    <dbReference type="NCBI Taxonomy" id="3054939"/>
    <lineage>
        <taxon>Bacteria</taxon>
        <taxon>Bacillati</taxon>
        <taxon>Bacillota</taxon>
        <taxon>Bacilli</taxon>
        <taxon>Bacillales</taxon>
        <taxon>Bacillaceae</taxon>
        <taxon>Aciduricibacillus</taxon>
    </lineage>
</organism>
<dbReference type="InterPro" id="IPR029063">
    <property type="entry name" value="SAM-dependent_MTases_sf"/>
</dbReference>
<evidence type="ECO:0000313" key="9">
    <source>
        <dbReference type="Proteomes" id="UP001180087"/>
    </source>
</evidence>
<name>A0ABY9KTJ4_9BACI</name>
<dbReference type="RefSeq" id="WP_348027029.1">
    <property type="nucleotide sequence ID" value="NZ_CP129113.1"/>
</dbReference>
<dbReference type="NCBIfam" id="TIGR00536">
    <property type="entry name" value="hemK_fam"/>
    <property type="match status" value="1"/>
</dbReference>
<dbReference type="PROSITE" id="PS00092">
    <property type="entry name" value="N6_MTASE"/>
    <property type="match status" value="1"/>
</dbReference>
<accession>A0ABY9KTJ4</accession>
<comment type="function">
    <text evidence="5">Methylates the class 1 translation termination release factors RF1/PrfA and RF2/PrfB on the glutamine residue of the universally conserved GGQ motif.</text>
</comment>
<dbReference type="Gene3D" id="1.10.8.10">
    <property type="entry name" value="DNA helicase RuvA subunit, C-terminal domain"/>
    <property type="match status" value="1"/>
</dbReference>
<feature type="binding site" evidence="5">
    <location>
        <position position="173"/>
    </location>
    <ligand>
        <name>S-adenosyl-L-methionine</name>
        <dbReference type="ChEBI" id="CHEBI:59789"/>
    </ligand>
</feature>
<feature type="domain" description="Release factor glutamine methyltransferase N-terminal" evidence="7">
    <location>
        <begin position="7"/>
        <end position="76"/>
    </location>
</feature>
<dbReference type="EMBL" id="CP129113">
    <property type="protein sequence ID" value="WLV24224.1"/>
    <property type="molecule type" value="Genomic_DNA"/>
</dbReference>
<feature type="binding site" evidence="5">
    <location>
        <position position="190"/>
    </location>
    <ligand>
        <name>S-adenosyl-L-methionine</name>
        <dbReference type="ChEBI" id="CHEBI:59789"/>
    </ligand>
</feature>